<sequence length="67" mass="7757">MPIFNLLFLLEYKSEPYGFDAMTTCHFVIVDMTRQVHLQTGIIIALKGQQLREAICTKSPYARGHWN</sequence>
<dbReference type="Proteomes" id="UP000197991">
    <property type="component" value="Chromosome"/>
</dbReference>
<protein>
    <submittedName>
        <fullName evidence="1">Uncharacterized protein</fullName>
    </submittedName>
</protein>
<evidence type="ECO:0000313" key="1">
    <source>
        <dbReference type="EMBL" id="ASG53711.1"/>
    </source>
</evidence>
<reference evidence="1 2" key="1">
    <citation type="submission" date="2017-06" db="EMBL/GenBank/DDBJ databases">
        <title>Salmonella reference genomes for public health.</title>
        <authorList>
            <person name="Robertson J."/>
            <person name="Yoshida C."/>
            <person name="Gurnik S."/>
            <person name="Nash J."/>
        </authorList>
    </citation>
    <scope>NUCLEOTIDE SEQUENCE [LARGE SCALE GENOMIC DNA]</scope>
    <source>
        <strain evidence="1 2">SA19983605</strain>
    </source>
</reference>
<name>A0A248K5X9_SALBN</name>
<dbReference type="AlphaFoldDB" id="A0A248K5X9"/>
<accession>A0A248K5X9</accession>
<gene>
    <name evidence="1" type="ORF">LFZ56_05105</name>
</gene>
<keyword evidence="2" id="KW-1185">Reference proteome</keyword>
<dbReference type="EMBL" id="CP022120">
    <property type="protein sequence ID" value="ASG53711.1"/>
    <property type="molecule type" value="Genomic_DNA"/>
</dbReference>
<evidence type="ECO:0000313" key="2">
    <source>
        <dbReference type="Proteomes" id="UP000197991"/>
    </source>
</evidence>
<organism evidence="1 2">
    <name type="scientific">Salmonella bongori serovar 66:z41:- str. SA19983605</name>
    <dbReference type="NCBI Taxonomy" id="1243617"/>
    <lineage>
        <taxon>Bacteria</taxon>
        <taxon>Pseudomonadati</taxon>
        <taxon>Pseudomonadota</taxon>
        <taxon>Gammaproteobacteria</taxon>
        <taxon>Enterobacterales</taxon>
        <taxon>Enterobacteriaceae</taxon>
        <taxon>Salmonella</taxon>
    </lineage>
</organism>
<proteinExistence type="predicted"/>